<dbReference type="InterPro" id="IPR027833">
    <property type="entry name" value="MGT5A-like_N"/>
</dbReference>
<keyword evidence="7" id="KW-0328">Glycosyltransferase</keyword>
<evidence type="ECO:0000256" key="1">
    <source>
        <dbReference type="ARBA" id="ARBA00004323"/>
    </source>
</evidence>
<gene>
    <name evidence="19" type="ORF">PEVE_00013267</name>
</gene>
<keyword evidence="13 16" id="KW-0472">Membrane</keyword>
<evidence type="ECO:0000256" key="7">
    <source>
        <dbReference type="ARBA" id="ARBA00022676"/>
    </source>
</evidence>
<comment type="subcellular location">
    <subcellularLocation>
        <location evidence="1">Golgi apparatus membrane</location>
        <topology evidence="1">Single-pass type II membrane protein</topology>
    </subcellularLocation>
    <subcellularLocation>
        <location evidence="2">Secreted</location>
    </subcellularLocation>
</comment>
<feature type="transmembrane region" description="Helical" evidence="16">
    <location>
        <begin position="21"/>
        <end position="39"/>
    </location>
</feature>
<evidence type="ECO:0000256" key="3">
    <source>
        <dbReference type="ARBA" id="ARBA00004922"/>
    </source>
</evidence>
<keyword evidence="12" id="KW-0333">Golgi apparatus</keyword>
<keyword evidence="6" id="KW-0964">Secreted</keyword>
<evidence type="ECO:0000256" key="14">
    <source>
        <dbReference type="ARBA" id="ARBA00023180"/>
    </source>
</evidence>
<keyword evidence="20" id="KW-1185">Reference proteome</keyword>
<dbReference type="EMBL" id="CALNXI010001991">
    <property type="protein sequence ID" value="CAH3181006.1"/>
    <property type="molecule type" value="Genomic_DNA"/>
</dbReference>
<evidence type="ECO:0000256" key="15">
    <source>
        <dbReference type="ARBA" id="ARBA00048243"/>
    </source>
</evidence>
<evidence type="ECO:0000313" key="19">
    <source>
        <dbReference type="EMBL" id="CAH3181006.1"/>
    </source>
</evidence>
<evidence type="ECO:0000313" key="20">
    <source>
        <dbReference type="Proteomes" id="UP001159427"/>
    </source>
</evidence>
<evidence type="ECO:0000256" key="9">
    <source>
        <dbReference type="ARBA" id="ARBA00022692"/>
    </source>
</evidence>
<keyword evidence="9 16" id="KW-0812">Transmembrane</keyword>
<proteinExistence type="inferred from homology"/>
<dbReference type="PANTHER" id="PTHR15075:SF2">
    <property type="entry name" value="ALPHA-1,6-MANNOSYLGLYCOPROTEIN 6-BETA-N-ACETYLGLUCOSAMINYLTRANSFERASE"/>
    <property type="match status" value="1"/>
</dbReference>
<evidence type="ECO:0000256" key="11">
    <source>
        <dbReference type="ARBA" id="ARBA00022989"/>
    </source>
</evidence>
<keyword evidence="11 16" id="KW-1133">Transmembrane helix</keyword>
<evidence type="ECO:0000259" key="17">
    <source>
        <dbReference type="Pfam" id="PF15024"/>
    </source>
</evidence>
<dbReference type="Pfam" id="PF15027">
    <property type="entry name" value="MGT5A_N"/>
    <property type="match status" value="1"/>
</dbReference>
<evidence type="ECO:0000256" key="4">
    <source>
        <dbReference type="ARBA" id="ARBA00007477"/>
    </source>
</evidence>
<keyword evidence="10" id="KW-0735">Signal-anchor</keyword>
<evidence type="ECO:0000256" key="5">
    <source>
        <dbReference type="ARBA" id="ARBA00012671"/>
    </source>
</evidence>
<dbReference type="EC" id="2.4.1.155" evidence="5"/>
<dbReference type="InterPro" id="IPR026116">
    <property type="entry name" value="GT18_cat"/>
</dbReference>
<evidence type="ECO:0000256" key="2">
    <source>
        <dbReference type="ARBA" id="ARBA00004613"/>
    </source>
</evidence>
<evidence type="ECO:0000259" key="18">
    <source>
        <dbReference type="Pfam" id="PF15027"/>
    </source>
</evidence>
<feature type="domain" description="Glycosyltransferase family 18 catalytic" evidence="17">
    <location>
        <begin position="239"/>
        <end position="273"/>
    </location>
</feature>
<evidence type="ECO:0000256" key="6">
    <source>
        <dbReference type="ARBA" id="ARBA00022525"/>
    </source>
</evidence>
<keyword evidence="8" id="KW-0808">Transferase</keyword>
<name>A0ABN8RTB4_9CNID</name>
<comment type="similarity">
    <text evidence="4">Belongs to the glycosyltransferase 18 family.</text>
</comment>
<evidence type="ECO:0000256" key="13">
    <source>
        <dbReference type="ARBA" id="ARBA00023136"/>
    </source>
</evidence>
<evidence type="ECO:0000256" key="10">
    <source>
        <dbReference type="ARBA" id="ARBA00022968"/>
    </source>
</evidence>
<dbReference type="InterPro" id="IPR052105">
    <property type="entry name" value="MGAT5_Glycosyltransferase"/>
</dbReference>
<accession>A0ABN8RTB4</accession>
<comment type="pathway">
    <text evidence="3">Protein modification; protein glycosylation.</text>
</comment>
<evidence type="ECO:0000256" key="16">
    <source>
        <dbReference type="SAM" id="Phobius"/>
    </source>
</evidence>
<organism evidence="19 20">
    <name type="scientific">Porites evermanni</name>
    <dbReference type="NCBI Taxonomy" id="104178"/>
    <lineage>
        <taxon>Eukaryota</taxon>
        <taxon>Metazoa</taxon>
        <taxon>Cnidaria</taxon>
        <taxon>Anthozoa</taxon>
        <taxon>Hexacorallia</taxon>
        <taxon>Scleractinia</taxon>
        <taxon>Fungiina</taxon>
        <taxon>Poritidae</taxon>
        <taxon>Porites</taxon>
    </lineage>
</organism>
<reference evidence="19 20" key="1">
    <citation type="submission" date="2022-05" db="EMBL/GenBank/DDBJ databases">
        <authorList>
            <consortium name="Genoscope - CEA"/>
            <person name="William W."/>
        </authorList>
    </citation>
    <scope>NUCLEOTIDE SEQUENCE [LARGE SCALE GENOMIC DNA]</scope>
</reference>
<feature type="domain" description="Glycosyltransferase family 18 catalytic" evidence="17">
    <location>
        <begin position="302"/>
        <end position="336"/>
    </location>
</feature>
<comment type="catalytic activity">
    <reaction evidence="15">
        <text>N(4)-{beta-D-GlcNAc-(1-&gt;2)-[beta-D-GlcNAc-(1-&gt;4)]-alpha-D-Man-(1-&gt;3)-[beta-D-GlcNAc-(1-&gt;2)-alpha-D-Man-(1-&gt;6)]-beta-D-Man-(1-&gt;4)-beta-D-GlcNAc-(1-&gt;4)-beta-D-GlcNAc}-L-asparaginyl-[protein] + UDP-N-acetyl-alpha-D-glucosamine = N(4)-{beta-D-GlcNAc-(1-&gt;2)-[beta-D-GlcNAc-(1-&gt;4)]-alpha-D-Man-(1-&gt;3)-[beta-D-GlcNAc-(1-&gt;2)-[beta-D-GlcNAc-(1-&gt;6)]-alpha-D-Man-(1-&gt;6)]-beta-D-Man-(1-&gt;4)-beta-D-GlcNAc-(1-&gt;4)-beta-D-GlcNAc}-L-asparaginyl-[protein] + UDP + H(+)</text>
        <dbReference type="Rhea" id="RHEA:16921"/>
        <dbReference type="Rhea" id="RHEA-COMP:14374"/>
        <dbReference type="Rhea" id="RHEA-COMP:14377"/>
        <dbReference type="ChEBI" id="CHEBI:15378"/>
        <dbReference type="ChEBI" id="CHEBI:57705"/>
        <dbReference type="ChEBI" id="CHEBI:58223"/>
        <dbReference type="ChEBI" id="CHEBI:139507"/>
        <dbReference type="ChEBI" id="CHEBI:139510"/>
        <dbReference type="EC" id="2.4.1.155"/>
    </reaction>
</comment>
<keyword evidence="14" id="KW-0325">Glycoprotein</keyword>
<dbReference type="Pfam" id="PF15024">
    <property type="entry name" value="Glyco_transf_18"/>
    <property type="match status" value="3"/>
</dbReference>
<evidence type="ECO:0000256" key="12">
    <source>
        <dbReference type="ARBA" id="ARBA00023034"/>
    </source>
</evidence>
<dbReference type="PANTHER" id="PTHR15075">
    <property type="entry name" value="ALPHA-MANNOSIDE BETA-1,6-N-ACETYLGLUCOSAMINYLTRANSFERASE"/>
    <property type="match status" value="1"/>
</dbReference>
<feature type="domain" description="Glycosyltransferase family 18 catalytic" evidence="17">
    <location>
        <begin position="364"/>
        <end position="930"/>
    </location>
</feature>
<protein>
    <recommendedName>
        <fullName evidence="5">alpha-1,6-mannosyl-glycoprotein 6-beta-N-acetylglucosaminyltransferase</fullName>
        <ecNumber evidence="5">2.4.1.155</ecNumber>
    </recommendedName>
</protein>
<feature type="domain" description="MGT5A-like N-terminal" evidence="18">
    <location>
        <begin position="17"/>
        <end position="77"/>
    </location>
</feature>
<sequence>MTGDRANSNKARWKLPRLSSHRLGVILIVLSFVWGMYLIHVQINDRKSQSEFLKAKIIALSKEYIDAVAKEKGLTADSDVDNGKKTLSELPVLNSGLKFRAFWNNSVKVKYSHKGFCSFVRMLECFNEQVSRFFNFKKFFADGDFCVIPNDPTYPECQNKVKWMLKNWKSEPKFKEHGVNGSLCSILFYLSKVEQWCPMVIPKGTDEQEVCTIPSDSAFPNCGSKVKWMEQFWRSDPLYASHGVDGSLCSFLDYLSEVEHFCPLRLGRQRKDDCQIPNSKEYPDCPSKIAWMEQFWRSDPLYASHGVDGSLCSFLDYLSEVEHFCPLRLGRQRKDDCQIPNSKEYPDCPSKIAWMRQFWKSDPCYEKDHGVNGSICSFIVYLSEVERWCPLLPGRKLKIKVSPKLKEKPDLSRATGNVENLLDLLQADKPLKFEWIKRRIRAMWPRWQAAFSSLKKKRKLSNTVQKKILIHIGVLANEDKMHFAEEATKGGPLGELVQWSDLITSLYILGHDITVSADLTTMQRALGGAASVKKLCPQEMRGDLDLVYLDYIGLKQVTTKTGALLPQFKCKLRVVDSFGTEAQFNSDLYKENIPGGPMGMFGRHNLNLRQYQTMFPHSPDNTFLGFVVNAETPIKVSNRTRRKAKALVYGKHFNMWKDLRNKGFLEVINKYLEVHATVGGGTPGNVAQHLPSFVINHGVVTPAEVRKLLNESMVFVGIGFPYEGPAPLEAIASGCFFINPKFNPPKNRLNTVFFKGKPTLRLVTSQHPYCEEFIGAPHVYTVDVNVLSDVEKVVKEILLKEVDPYLPFEFTHEGMLERVSALVQNQEFCYQNLWPPLKALITAQGEAGKSCKEVCLSKGMVCEPEFFSKINSRDSLTQNGFPCNSSRLEEVPSLIAPGFRKESQACILQTQTLLFSCTGTSPSTMRLCPCRKYKKGQVALCEDC</sequence>
<dbReference type="Proteomes" id="UP001159427">
    <property type="component" value="Unassembled WGS sequence"/>
</dbReference>
<evidence type="ECO:0000256" key="8">
    <source>
        <dbReference type="ARBA" id="ARBA00022679"/>
    </source>
</evidence>
<comment type="caution">
    <text evidence="19">The sequence shown here is derived from an EMBL/GenBank/DDBJ whole genome shotgun (WGS) entry which is preliminary data.</text>
</comment>